<proteinExistence type="predicted"/>
<accession>A0A4Y6E9Y1</accession>
<dbReference type="RefSeq" id="YP_010667076.1">
    <property type="nucleotide sequence ID" value="NC_070948.1"/>
</dbReference>
<reference evidence="1 2" key="1">
    <citation type="submission" date="2019-05" db="EMBL/GenBank/DDBJ databases">
        <authorList>
            <person name="Murphy M.E."/>
            <person name="Alvaro L.E."/>
            <person name="Baker K.N."/>
            <person name="Baxter I.S."/>
            <person name="Brown M.R."/>
            <person name="Driscoll K.D."/>
            <person name="Elrubaie J.M."/>
            <person name="Feith S.L."/>
            <person name="Indihar D.F."/>
            <person name="Knoch V.T."/>
            <person name="Koirtyohann K.M."/>
            <person name="Kratz M.A."/>
            <person name="Lear A.H."/>
            <person name="Lindblom K.E."/>
            <person name="Marcus E.R."/>
            <person name="Sensor R."/>
            <person name="Sherman S.J."/>
            <person name="Swift V.R."/>
            <person name="White K.E."/>
            <person name="Wills S.J."/>
            <person name="Gatt S.M."/>
            <person name="Lohbauer S.A."/>
            <person name="Power T.R."/>
            <person name="Rosales K.A."/>
            <person name="Sisson B.M."/>
            <person name="Isern S."/>
            <person name="Michael S.F."/>
            <person name="Monti D.L."/>
            <person name="Garlena R.A."/>
            <person name="Russell D.A."/>
            <person name="Pope W.H."/>
            <person name="Jacobs-Sera D."/>
            <person name="Hatfull G.F."/>
        </authorList>
    </citation>
    <scope>NUCLEOTIDE SEQUENCE [LARGE SCALE GENOMIC DNA]</scope>
</reference>
<organism evidence="1 2">
    <name type="scientific">Gordonia phage Mollymur</name>
    <dbReference type="NCBI Taxonomy" id="2590895"/>
    <lineage>
        <taxon>Viruses</taxon>
        <taxon>Duplodnaviria</taxon>
        <taxon>Heunggongvirae</taxon>
        <taxon>Uroviricota</taxon>
        <taxon>Caudoviricetes</taxon>
        <taxon>Mollymurvirus</taxon>
        <taxon>Mollymurvirus mollymur</taxon>
    </lineage>
</organism>
<evidence type="ECO:0000313" key="1">
    <source>
        <dbReference type="EMBL" id="QDF15465.1"/>
    </source>
</evidence>
<dbReference type="KEGG" id="vg:77943188"/>
<keyword evidence="2" id="KW-1185">Reference proteome</keyword>
<evidence type="ECO:0000313" key="2">
    <source>
        <dbReference type="Proteomes" id="UP000319811"/>
    </source>
</evidence>
<dbReference type="GeneID" id="77943188"/>
<name>A0A4Y6E9Y1_9CAUD</name>
<dbReference type="Proteomes" id="UP000319811">
    <property type="component" value="Segment"/>
</dbReference>
<sequence>MTASQSRFELIVTSDCELTAADQKSAEATAEELRVKFERALKRAKGVSIDNLYVDVHPIKAAANG</sequence>
<protein>
    <submittedName>
        <fullName evidence="1">Uncharacterized protein</fullName>
    </submittedName>
</protein>
<gene>
    <name evidence="1" type="primary">105</name>
    <name evidence="1" type="ORF">SEA_MOLLYMUR_105</name>
</gene>
<dbReference type="EMBL" id="MK977705">
    <property type="protein sequence ID" value="QDF15465.1"/>
    <property type="molecule type" value="Genomic_DNA"/>
</dbReference>